<dbReference type="EMBL" id="LBQH01000038">
    <property type="protein sequence ID" value="KKP74573.1"/>
    <property type="molecule type" value="Genomic_DNA"/>
</dbReference>
<evidence type="ECO:0000313" key="2">
    <source>
        <dbReference type="Proteomes" id="UP000034816"/>
    </source>
</evidence>
<comment type="caution">
    <text evidence="1">The sequence shown here is derived from an EMBL/GenBank/DDBJ whole genome shotgun (WGS) entry which is preliminary data.</text>
</comment>
<gene>
    <name evidence="1" type="ORF">UR73_C0038G0006</name>
</gene>
<protein>
    <submittedName>
        <fullName evidence="1">Uncharacterized protein</fullName>
    </submittedName>
</protein>
<organism evidence="1 2">
    <name type="scientific">candidate division WS6 bacterium GW2011_GWF1_35_23</name>
    <dbReference type="NCBI Taxonomy" id="1619097"/>
    <lineage>
        <taxon>Bacteria</taxon>
        <taxon>Candidatus Dojkabacteria</taxon>
    </lineage>
</organism>
<proteinExistence type="predicted"/>
<dbReference type="Proteomes" id="UP000034816">
    <property type="component" value="Unassembled WGS sequence"/>
</dbReference>
<reference evidence="1 2" key="1">
    <citation type="journal article" date="2015" name="Nature">
        <title>rRNA introns, odd ribosomes, and small enigmatic genomes across a large radiation of phyla.</title>
        <authorList>
            <person name="Brown C.T."/>
            <person name="Hug L.A."/>
            <person name="Thomas B.C."/>
            <person name="Sharon I."/>
            <person name="Castelle C.J."/>
            <person name="Singh A."/>
            <person name="Wilkins M.J."/>
            <person name="Williams K.H."/>
            <person name="Banfield J.F."/>
        </authorList>
    </citation>
    <scope>NUCLEOTIDE SEQUENCE [LARGE SCALE GENOMIC DNA]</scope>
</reference>
<dbReference type="AlphaFoldDB" id="A0A0G0BZG0"/>
<evidence type="ECO:0000313" key="1">
    <source>
        <dbReference type="EMBL" id="KKP74573.1"/>
    </source>
</evidence>
<name>A0A0G0BZG0_9BACT</name>
<sequence length="46" mass="5777">MVKLFLKLVWRNWYYKGIDKWHPFKYRISVKTAWEVANIFYPKAIK</sequence>
<accession>A0A0G0BZG0</accession>